<feature type="transmembrane region" description="Helical" evidence="11">
    <location>
        <begin position="27"/>
        <end position="46"/>
    </location>
</feature>
<evidence type="ECO:0000256" key="2">
    <source>
        <dbReference type="ARBA" id="ARBA00006810"/>
    </source>
</evidence>
<dbReference type="CDD" id="cd00310">
    <property type="entry name" value="ATP-synt_Fo_a_6"/>
    <property type="match status" value="1"/>
</dbReference>
<keyword evidence="11" id="KW-1003">Cell membrane</keyword>
<dbReference type="HAMAP" id="MF_01393">
    <property type="entry name" value="ATP_synth_a_bact"/>
    <property type="match status" value="1"/>
</dbReference>
<keyword evidence="6 11" id="KW-0375">Hydrogen ion transport</keyword>
<evidence type="ECO:0000256" key="5">
    <source>
        <dbReference type="ARBA" id="ARBA00022692"/>
    </source>
</evidence>
<dbReference type="SUPFAM" id="SSF81336">
    <property type="entry name" value="F1F0 ATP synthase subunit A"/>
    <property type="match status" value="1"/>
</dbReference>
<evidence type="ECO:0000256" key="4">
    <source>
        <dbReference type="ARBA" id="ARBA00022547"/>
    </source>
</evidence>
<keyword evidence="10 11" id="KW-0066">ATP synthesis</keyword>
<evidence type="ECO:0000313" key="14">
    <source>
        <dbReference type="Proteomes" id="UP001320209"/>
    </source>
</evidence>
<evidence type="ECO:0000256" key="8">
    <source>
        <dbReference type="ARBA" id="ARBA00023065"/>
    </source>
</evidence>
<comment type="similarity">
    <text evidence="2 11 12">Belongs to the ATPase A chain family.</text>
</comment>
<evidence type="ECO:0000256" key="12">
    <source>
        <dbReference type="RuleBase" id="RU000483"/>
    </source>
</evidence>
<dbReference type="NCBIfam" id="TIGR01131">
    <property type="entry name" value="ATP_synt_6_or_A"/>
    <property type="match status" value="1"/>
</dbReference>
<evidence type="ECO:0000256" key="6">
    <source>
        <dbReference type="ARBA" id="ARBA00022781"/>
    </source>
</evidence>
<feature type="transmembrane region" description="Helical" evidence="11">
    <location>
        <begin position="82"/>
        <end position="106"/>
    </location>
</feature>
<keyword evidence="14" id="KW-1185">Reference proteome</keyword>
<dbReference type="Pfam" id="PF00119">
    <property type="entry name" value="ATP-synt_A"/>
    <property type="match status" value="1"/>
</dbReference>
<comment type="subcellular location">
    <subcellularLocation>
        <location evidence="11 12">Cell membrane</location>
        <topology evidence="11 12">Multi-pass membrane protein</topology>
    </subcellularLocation>
    <subcellularLocation>
        <location evidence="1">Membrane</location>
        <topology evidence="1">Multi-pass membrane protein</topology>
    </subcellularLocation>
</comment>
<reference evidence="13" key="1">
    <citation type="submission" date="2021-10" db="EMBL/GenBank/DDBJ databases">
        <title>Genome Sequence of The Candidatus Hydrogeosomobacter endosymbioticus, an Intracellular Bacterial Symbiont of the Anaerobic Ciliate GW7.</title>
        <authorList>
            <person name="Shiohama Y."/>
            <person name="Shinzato N."/>
        </authorList>
    </citation>
    <scope>NUCLEOTIDE SEQUENCE [LARGE SCALE GENOMIC DNA]</scope>
    <source>
        <strain evidence="13">200920</strain>
    </source>
</reference>
<keyword evidence="7 11" id="KW-1133">Transmembrane helix</keyword>
<name>A0ABN6L2B1_9PROT</name>
<keyword evidence="3 11" id="KW-0813">Transport</keyword>
<accession>A0ABN6L2B1</accession>
<dbReference type="EMBL" id="AP025225">
    <property type="protein sequence ID" value="BDB96013.1"/>
    <property type="molecule type" value="Genomic_DNA"/>
</dbReference>
<evidence type="ECO:0000256" key="11">
    <source>
        <dbReference type="HAMAP-Rule" id="MF_01393"/>
    </source>
</evidence>
<evidence type="ECO:0000256" key="1">
    <source>
        <dbReference type="ARBA" id="ARBA00004141"/>
    </source>
</evidence>
<feature type="transmembrane region" description="Helical" evidence="11">
    <location>
        <begin position="112"/>
        <end position="135"/>
    </location>
</feature>
<keyword evidence="5 11" id="KW-0812">Transmembrane</keyword>
<dbReference type="Gene3D" id="1.20.120.220">
    <property type="entry name" value="ATP synthase, F0 complex, subunit A"/>
    <property type="match status" value="1"/>
</dbReference>
<keyword evidence="4 11" id="KW-0138">CF(0)</keyword>
<dbReference type="Proteomes" id="UP001320209">
    <property type="component" value="Chromosome"/>
</dbReference>
<evidence type="ECO:0000256" key="7">
    <source>
        <dbReference type="ARBA" id="ARBA00022989"/>
    </source>
</evidence>
<feature type="transmembrane region" description="Helical" evidence="11">
    <location>
        <begin position="214"/>
        <end position="233"/>
    </location>
</feature>
<evidence type="ECO:0000256" key="9">
    <source>
        <dbReference type="ARBA" id="ARBA00023136"/>
    </source>
</evidence>
<dbReference type="InterPro" id="IPR035908">
    <property type="entry name" value="F0_ATP_A_sf"/>
</dbReference>
<comment type="function">
    <text evidence="11 12">Key component of the proton channel; it plays a direct role in the translocation of protons across the membrane.</text>
</comment>
<dbReference type="InterPro" id="IPR000568">
    <property type="entry name" value="ATP_synth_F0_asu"/>
</dbReference>
<feature type="transmembrane region" description="Helical" evidence="11">
    <location>
        <begin position="185"/>
        <end position="207"/>
    </location>
</feature>
<evidence type="ECO:0000313" key="13">
    <source>
        <dbReference type="EMBL" id="BDB96013.1"/>
    </source>
</evidence>
<keyword evidence="9 11" id="KW-0472">Membrane</keyword>
<evidence type="ECO:0000256" key="10">
    <source>
        <dbReference type="ARBA" id="ARBA00023310"/>
    </source>
</evidence>
<dbReference type="PRINTS" id="PR00123">
    <property type="entry name" value="ATPASEA"/>
</dbReference>
<feature type="transmembrane region" description="Helical" evidence="11">
    <location>
        <begin position="147"/>
        <end position="165"/>
    </location>
</feature>
<evidence type="ECO:0000256" key="3">
    <source>
        <dbReference type="ARBA" id="ARBA00022448"/>
    </source>
</evidence>
<gene>
    <name evidence="11 13" type="primary">atpB</name>
    <name evidence="13" type="ORF">HYD_1460</name>
</gene>
<proteinExistence type="inferred from homology"/>
<sequence length="239" mass="26522">MHPLKQFEIHTLIPIDVFGIDLSFTNAAAFMMLAAVLPSAFFLFCLRCESIVPGRVQSVGEMFFYLVYRMLSDISGEKGVKFFPLIFSIFMFILAGNVLGMLPWAFTFTSQVIADFALALAVVVAITVAGIVVNGNKFFRVFLPRNVPIWISPILLPIEIISYFIKPLSLSGRLFVNMTAGHIMLKVFAHFIVSIGVFGVVPLAVAIVLTALEFFVALLQAYVFTIMSCIYLNDALHPH</sequence>
<dbReference type="RefSeq" id="WP_236865347.1">
    <property type="nucleotide sequence ID" value="NZ_AP025225.1"/>
</dbReference>
<keyword evidence="8 11" id="KW-0406">Ion transport</keyword>
<dbReference type="PANTHER" id="PTHR11410:SF0">
    <property type="entry name" value="ATP SYNTHASE SUBUNIT A"/>
    <property type="match status" value="1"/>
</dbReference>
<protein>
    <recommendedName>
        <fullName evidence="11 12">ATP synthase subunit a</fullName>
    </recommendedName>
    <alternativeName>
        <fullName evidence="11">ATP synthase F0 sector subunit a</fullName>
    </alternativeName>
    <alternativeName>
        <fullName evidence="11">F-ATPase subunit 6</fullName>
    </alternativeName>
</protein>
<dbReference type="PANTHER" id="PTHR11410">
    <property type="entry name" value="ATP SYNTHASE SUBUNIT A"/>
    <property type="match status" value="1"/>
</dbReference>
<organism evidence="13 14">
    <name type="scientific">Candidatus Hydrogenosomobacter endosymbioticus</name>
    <dbReference type="NCBI Taxonomy" id="2558174"/>
    <lineage>
        <taxon>Bacteria</taxon>
        <taxon>Pseudomonadati</taxon>
        <taxon>Pseudomonadota</taxon>
        <taxon>Alphaproteobacteria</taxon>
        <taxon>Holosporales</taxon>
        <taxon>Holosporaceae</taxon>
        <taxon>Candidatus Hydrogenosomobacter</taxon>
    </lineage>
</organism>
<dbReference type="NCBIfam" id="NF004482">
    <property type="entry name" value="PRK05815.2-4"/>
    <property type="match status" value="1"/>
</dbReference>
<dbReference type="InterPro" id="IPR045083">
    <property type="entry name" value="ATP_synth_F0_asu_bact/mt"/>
</dbReference>